<comment type="similarity">
    <text evidence="3">Belongs to the peptidase C56 family. HSP31-like subfamily.</text>
</comment>
<dbReference type="GO" id="GO:0016740">
    <property type="term" value="F:transferase activity"/>
    <property type="evidence" value="ECO:0007669"/>
    <property type="project" value="UniProtKB-KW"/>
</dbReference>
<keyword evidence="1" id="KW-0346">Stress response</keyword>
<accession>A0A3Q9KEG4</accession>
<reference evidence="5 6" key="1">
    <citation type="submission" date="2018-04" db="EMBL/GenBank/DDBJ databases">
        <title>Complete genome sequences of Streptomyces lydicus strain WYEC and characterization of antagonistic properties of biological control agents.</title>
        <authorList>
            <person name="Mariita R.M."/>
            <person name="Sello J.K."/>
        </authorList>
    </citation>
    <scope>NUCLEOTIDE SEQUENCE [LARGE SCALE GENOMIC DNA]</scope>
    <source>
        <strain evidence="5 6">WYEC 108</strain>
    </source>
</reference>
<dbReference type="GO" id="GO:0005737">
    <property type="term" value="C:cytoplasm"/>
    <property type="evidence" value="ECO:0007669"/>
    <property type="project" value="TreeGrafter"/>
</dbReference>
<gene>
    <name evidence="5" type="ORF">DDE74_37105</name>
</gene>
<dbReference type="Pfam" id="PF01965">
    <property type="entry name" value="DJ-1_PfpI"/>
    <property type="match status" value="1"/>
</dbReference>
<dbReference type="AlphaFoldDB" id="A0A3Q9KEG4"/>
<dbReference type="InterPro" id="IPR050325">
    <property type="entry name" value="Prot/Nucl_acid_deglycase"/>
</dbReference>
<protein>
    <submittedName>
        <fullName evidence="5">Type 1 glutamine amidotransferase domain-containing protein</fullName>
    </submittedName>
</protein>
<evidence type="ECO:0000256" key="2">
    <source>
        <dbReference type="ARBA" id="ARBA00023239"/>
    </source>
</evidence>
<dbReference type="PANTHER" id="PTHR48094">
    <property type="entry name" value="PROTEIN/NUCLEIC ACID DEGLYCASE DJ-1-RELATED"/>
    <property type="match status" value="1"/>
</dbReference>
<dbReference type="Proteomes" id="UP000275579">
    <property type="component" value="Chromosome"/>
</dbReference>
<dbReference type="InterPro" id="IPR002818">
    <property type="entry name" value="DJ-1/PfpI"/>
</dbReference>
<dbReference type="InterPro" id="IPR029062">
    <property type="entry name" value="Class_I_gatase-like"/>
</dbReference>
<feature type="domain" description="DJ-1/PfpI" evidence="4">
    <location>
        <begin position="29"/>
        <end position="230"/>
    </location>
</feature>
<keyword evidence="5" id="KW-0315">Glutamine amidotransferase</keyword>
<dbReference type="CDD" id="cd03141">
    <property type="entry name" value="GATase1_Hsp31_like"/>
    <property type="match status" value="1"/>
</dbReference>
<evidence type="ECO:0000259" key="4">
    <source>
        <dbReference type="Pfam" id="PF01965"/>
    </source>
</evidence>
<dbReference type="PANTHER" id="PTHR48094:SF11">
    <property type="entry name" value="GLUTATHIONE-INDEPENDENT GLYOXALASE HSP31-RELATED"/>
    <property type="match status" value="1"/>
</dbReference>
<evidence type="ECO:0000256" key="3">
    <source>
        <dbReference type="ARBA" id="ARBA00038493"/>
    </source>
</evidence>
<dbReference type="GO" id="GO:0019243">
    <property type="term" value="P:methylglyoxal catabolic process to D-lactate via S-lactoyl-glutathione"/>
    <property type="evidence" value="ECO:0007669"/>
    <property type="project" value="TreeGrafter"/>
</dbReference>
<keyword evidence="2" id="KW-0456">Lyase</keyword>
<proteinExistence type="inferred from homology"/>
<evidence type="ECO:0000313" key="6">
    <source>
        <dbReference type="Proteomes" id="UP000275579"/>
    </source>
</evidence>
<dbReference type="RefSeq" id="WP_127154481.1">
    <property type="nucleotide sequence ID" value="NZ_CP029042.1"/>
</dbReference>
<evidence type="ECO:0000256" key="1">
    <source>
        <dbReference type="ARBA" id="ARBA00023016"/>
    </source>
</evidence>
<keyword evidence="5" id="KW-0808">Transferase</keyword>
<organism evidence="5 6">
    <name type="scientific">Streptomyces lydicus</name>
    <dbReference type="NCBI Taxonomy" id="47763"/>
    <lineage>
        <taxon>Bacteria</taxon>
        <taxon>Bacillati</taxon>
        <taxon>Actinomycetota</taxon>
        <taxon>Actinomycetes</taxon>
        <taxon>Kitasatosporales</taxon>
        <taxon>Streptomycetaceae</taxon>
        <taxon>Streptomyces</taxon>
    </lineage>
</organism>
<dbReference type="Gene3D" id="3.40.50.880">
    <property type="match status" value="1"/>
</dbReference>
<dbReference type="SUPFAM" id="SSF52317">
    <property type="entry name" value="Class I glutamine amidotransferase-like"/>
    <property type="match status" value="1"/>
</dbReference>
<dbReference type="EMBL" id="CP029042">
    <property type="protein sequence ID" value="AZS75760.1"/>
    <property type="molecule type" value="Genomic_DNA"/>
</dbReference>
<dbReference type="GO" id="GO:0019172">
    <property type="term" value="F:glyoxalase III activity"/>
    <property type="evidence" value="ECO:0007669"/>
    <property type="project" value="TreeGrafter"/>
</dbReference>
<sequence length="234" mass="24480">MPSILIVLTGARHWTLKDGTAHPTGFWGEEFIESHRAFTAAGAQVTLATPGGVPPVVDELSLAPAMNGGDEAKVAGFRAYLAEVDGFLAAPRRLEDMNPADYDAVFVPGGHGPMQDLAVSDTLGRLLVSLLDTPGKVVASVCHGPAGFLAASRADGNWAFDGRHLTAFTNDEETQAGFADKAPWLLEDRLRAAGARFDAGASWGSHVIVDGNLVTGQNPGSTTDAAHRVLDLLA</sequence>
<evidence type="ECO:0000313" key="5">
    <source>
        <dbReference type="EMBL" id="AZS75760.1"/>
    </source>
</evidence>
<name>A0A3Q9KEG4_9ACTN</name>